<dbReference type="InterPro" id="IPR041988">
    <property type="entry name" value="Ribosomal_uL24_KOW"/>
</dbReference>
<dbReference type="InterPro" id="IPR014722">
    <property type="entry name" value="Rib_uL2_dom2"/>
</dbReference>
<dbReference type="Proteomes" id="UP000772434">
    <property type="component" value="Unassembled WGS sequence"/>
</dbReference>
<dbReference type="CDD" id="cd06089">
    <property type="entry name" value="KOW_RPL26"/>
    <property type="match status" value="1"/>
</dbReference>
<protein>
    <recommendedName>
        <fullName evidence="6">KOW domain-containing protein</fullName>
    </recommendedName>
</protein>
<dbReference type="GO" id="GO:0003723">
    <property type="term" value="F:RNA binding"/>
    <property type="evidence" value="ECO:0007669"/>
    <property type="project" value="InterPro"/>
</dbReference>
<name>A0A9P5PEV0_9AGAR</name>
<accession>A0A9P5PEV0</accession>
<organism evidence="4 5">
    <name type="scientific">Rhodocollybia butyracea</name>
    <dbReference type="NCBI Taxonomy" id="206335"/>
    <lineage>
        <taxon>Eukaryota</taxon>
        <taxon>Fungi</taxon>
        <taxon>Dikarya</taxon>
        <taxon>Basidiomycota</taxon>
        <taxon>Agaricomycotina</taxon>
        <taxon>Agaricomycetes</taxon>
        <taxon>Agaricomycetidae</taxon>
        <taxon>Agaricales</taxon>
        <taxon>Marasmiineae</taxon>
        <taxon>Omphalotaceae</taxon>
        <taxon>Rhodocollybia</taxon>
    </lineage>
</organism>
<keyword evidence="1" id="KW-0689">Ribosomal protein</keyword>
<dbReference type="EMBL" id="JADNRY010000187">
    <property type="protein sequence ID" value="KAF9061882.1"/>
    <property type="molecule type" value="Genomic_DNA"/>
</dbReference>
<evidence type="ECO:0000256" key="1">
    <source>
        <dbReference type="ARBA" id="ARBA00022980"/>
    </source>
</evidence>
<proteinExistence type="predicted"/>
<keyword evidence="2" id="KW-0687">Ribonucleoprotein</keyword>
<dbReference type="AlphaFoldDB" id="A0A9P5PEV0"/>
<gene>
    <name evidence="4" type="ORF">BDP27DRAFT_1428440</name>
</gene>
<evidence type="ECO:0000256" key="3">
    <source>
        <dbReference type="SAM" id="MobiDB-lite"/>
    </source>
</evidence>
<evidence type="ECO:0000313" key="4">
    <source>
        <dbReference type="EMBL" id="KAF9061882.1"/>
    </source>
</evidence>
<feature type="compositionally biased region" description="Polar residues" evidence="3">
    <location>
        <begin position="107"/>
        <end position="116"/>
    </location>
</feature>
<evidence type="ECO:0000256" key="2">
    <source>
        <dbReference type="ARBA" id="ARBA00023274"/>
    </source>
</evidence>
<feature type="region of interest" description="Disordered" evidence="3">
    <location>
        <begin position="107"/>
        <end position="132"/>
    </location>
</feature>
<dbReference type="GO" id="GO:1990904">
    <property type="term" value="C:ribonucleoprotein complex"/>
    <property type="evidence" value="ECO:0007669"/>
    <property type="project" value="UniProtKB-KW"/>
</dbReference>
<dbReference type="Gene3D" id="2.30.30.30">
    <property type="match status" value="1"/>
</dbReference>
<keyword evidence="5" id="KW-1185">Reference proteome</keyword>
<reference evidence="4" key="1">
    <citation type="submission" date="2020-11" db="EMBL/GenBank/DDBJ databases">
        <authorList>
            <consortium name="DOE Joint Genome Institute"/>
            <person name="Ahrendt S."/>
            <person name="Riley R."/>
            <person name="Andreopoulos W."/>
            <person name="Labutti K."/>
            <person name="Pangilinan J."/>
            <person name="Ruiz-Duenas F.J."/>
            <person name="Barrasa J.M."/>
            <person name="Sanchez-Garcia M."/>
            <person name="Camarero S."/>
            <person name="Miyauchi S."/>
            <person name="Serrano A."/>
            <person name="Linde D."/>
            <person name="Babiker R."/>
            <person name="Drula E."/>
            <person name="Ayuso-Fernandez I."/>
            <person name="Pacheco R."/>
            <person name="Padilla G."/>
            <person name="Ferreira P."/>
            <person name="Barriuso J."/>
            <person name="Kellner H."/>
            <person name="Castanera R."/>
            <person name="Alfaro M."/>
            <person name="Ramirez L."/>
            <person name="Pisabarro A.G."/>
            <person name="Kuo A."/>
            <person name="Tritt A."/>
            <person name="Lipzen A."/>
            <person name="He G."/>
            <person name="Yan M."/>
            <person name="Ng V."/>
            <person name="Cullen D."/>
            <person name="Martin F."/>
            <person name="Rosso M.-N."/>
            <person name="Henrissat B."/>
            <person name="Hibbett D."/>
            <person name="Martinez A.T."/>
            <person name="Grigoriev I.V."/>
        </authorList>
    </citation>
    <scope>NUCLEOTIDE SEQUENCE</scope>
    <source>
        <strain evidence="4">AH 40177</strain>
    </source>
</reference>
<comment type="caution">
    <text evidence="4">The sequence shown here is derived from an EMBL/GenBank/DDBJ whole genome shotgun (WGS) entry which is preliminary data.</text>
</comment>
<evidence type="ECO:0000313" key="5">
    <source>
        <dbReference type="Proteomes" id="UP000772434"/>
    </source>
</evidence>
<dbReference type="GO" id="GO:0005840">
    <property type="term" value="C:ribosome"/>
    <property type="evidence" value="ECO:0007669"/>
    <property type="project" value="UniProtKB-KW"/>
</dbReference>
<sequence length="148" mass="17159">MQMYSGPPPWLGTRVKVISGHYKSHWGIVRDVNRWVASVSGLHLTLEIMAWTSQGVNPQVRVDYDYVREPQNWRTLIEIAPLQPSQMFYQLRPDYIPRSFSSSYIPQPQPVQTFTRTPPPSPNASRDGMELWWEPVNDEPVHTVQQAE</sequence>
<dbReference type="OrthoDB" id="3125906at2759"/>
<evidence type="ECO:0008006" key="6">
    <source>
        <dbReference type="Google" id="ProtNLM"/>
    </source>
</evidence>